<dbReference type="InterPro" id="IPR011961">
    <property type="entry name" value="RimM"/>
</dbReference>
<dbReference type="PANTHER" id="PTHR33692:SF1">
    <property type="entry name" value="RIBOSOME MATURATION FACTOR RIMM"/>
    <property type="match status" value="1"/>
</dbReference>
<accession>A0A975YK77</accession>
<dbReference type="KEGG" id="elio:KO353_04510"/>
<protein>
    <recommendedName>
        <fullName evidence="1">Ribosome maturation factor RimM</fullName>
    </recommendedName>
</protein>
<evidence type="ECO:0000313" key="4">
    <source>
        <dbReference type="EMBL" id="QXM25495.1"/>
    </source>
</evidence>
<gene>
    <name evidence="1 4" type="primary">rimM</name>
    <name evidence="4" type="ORF">KO353_04510</name>
</gene>
<feature type="domain" description="Ribosome maturation factor RimM PRC barrel" evidence="3">
    <location>
        <begin position="98"/>
        <end position="163"/>
    </location>
</feature>
<dbReference type="GO" id="GO:0006364">
    <property type="term" value="P:rRNA processing"/>
    <property type="evidence" value="ECO:0007669"/>
    <property type="project" value="UniProtKB-UniRule"/>
</dbReference>
<dbReference type="Proteomes" id="UP000694001">
    <property type="component" value="Chromosome"/>
</dbReference>
<dbReference type="GO" id="GO:0042274">
    <property type="term" value="P:ribosomal small subunit biogenesis"/>
    <property type="evidence" value="ECO:0007669"/>
    <property type="project" value="UniProtKB-UniRule"/>
</dbReference>
<proteinExistence type="inferred from homology"/>
<evidence type="ECO:0000313" key="5">
    <source>
        <dbReference type="Proteomes" id="UP000694001"/>
    </source>
</evidence>
<dbReference type="GO" id="GO:0005737">
    <property type="term" value="C:cytoplasm"/>
    <property type="evidence" value="ECO:0007669"/>
    <property type="project" value="UniProtKB-SubCell"/>
</dbReference>
<keyword evidence="1" id="KW-0963">Cytoplasm</keyword>
<keyword evidence="1" id="KW-0698">rRNA processing</keyword>
<dbReference type="GO" id="GO:0043022">
    <property type="term" value="F:ribosome binding"/>
    <property type="evidence" value="ECO:0007669"/>
    <property type="project" value="InterPro"/>
</dbReference>
<comment type="subcellular location">
    <subcellularLocation>
        <location evidence="1">Cytoplasm</location>
    </subcellularLocation>
</comment>
<dbReference type="PANTHER" id="PTHR33692">
    <property type="entry name" value="RIBOSOME MATURATION FACTOR RIMM"/>
    <property type="match status" value="1"/>
</dbReference>
<keyword evidence="5" id="KW-1185">Reference proteome</keyword>
<evidence type="ECO:0000256" key="1">
    <source>
        <dbReference type="HAMAP-Rule" id="MF_00014"/>
    </source>
</evidence>
<organism evidence="4 5">
    <name type="scientific">Elioraea tepida</name>
    <dbReference type="NCBI Taxonomy" id="2843330"/>
    <lineage>
        <taxon>Bacteria</taxon>
        <taxon>Pseudomonadati</taxon>
        <taxon>Pseudomonadota</taxon>
        <taxon>Alphaproteobacteria</taxon>
        <taxon>Acetobacterales</taxon>
        <taxon>Elioraeaceae</taxon>
        <taxon>Elioraea</taxon>
    </lineage>
</organism>
<dbReference type="EMBL" id="CP076448">
    <property type="protein sequence ID" value="QXM25495.1"/>
    <property type="molecule type" value="Genomic_DNA"/>
</dbReference>
<comment type="subunit">
    <text evidence="1">Binds ribosomal protein uS19.</text>
</comment>
<comment type="function">
    <text evidence="1">An accessory protein needed during the final step in the assembly of 30S ribosomal subunit, possibly for assembly of the head region. Essential for efficient processing of 16S rRNA. May be needed both before and after RbfA during the maturation of 16S rRNA. It has affinity for free ribosomal 30S subunits but not for 70S ribosomes.</text>
</comment>
<name>A0A975YK77_9PROT</name>
<comment type="similarity">
    <text evidence="1">Belongs to the RimM family.</text>
</comment>
<evidence type="ECO:0000259" key="3">
    <source>
        <dbReference type="Pfam" id="PF24986"/>
    </source>
</evidence>
<dbReference type="NCBIfam" id="TIGR02273">
    <property type="entry name" value="16S_RimM"/>
    <property type="match status" value="1"/>
</dbReference>
<dbReference type="InterPro" id="IPR002676">
    <property type="entry name" value="RimM_N"/>
</dbReference>
<dbReference type="Pfam" id="PF01782">
    <property type="entry name" value="RimM"/>
    <property type="match status" value="1"/>
</dbReference>
<dbReference type="HAMAP" id="MF_00014">
    <property type="entry name" value="Ribosome_mat_RimM"/>
    <property type="match status" value="1"/>
</dbReference>
<dbReference type="AlphaFoldDB" id="A0A975YK77"/>
<comment type="domain">
    <text evidence="1">The PRC barrel domain binds ribosomal protein uS19.</text>
</comment>
<sequence length="184" mass="19166">MSSPRVLLGVIGRPHGVRGLVRVQSFTADPAAIARYGPLTDETGARSFRLEIVTPGAMPVVRIEGVTDRDAAARLTGTRLHVERSALPAPGEDEYYLTDLIGCAAVDESGKALGTVAEVQDHGAGAFLEIAREGRPALLVPFTRAAVPVVDLAARLLVISPPVETIVPPSPGSARAEEMEGAAA</sequence>
<keyword evidence="1" id="KW-0143">Chaperone</keyword>
<reference evidence="4" key="1">
    <citation type="submission" date="2021-06" db="EMBL/GenBank/DDBJ databases">
        <title>Elioraea tepida, sp. nov., a moderately thermophilic aerobic anoxygenic phototrophic bacterium isolated from an alkaline siliceous hot spring mat community in Yellowstone National Park, WY, USA.</title>
        <authorList>
            <person name="Saini M.K."/>
            <person name="Yoshida S."/>
            <person name="Sebastian A."/>
            <person name="Hirose S."/>
            <person name="Hara E."/>
            <person name="Tamaki H."/>
            <person name="Soulier N.T."/>
            <person name="Albert I."/>
            <person name="Hanada S."/>
            <person name="Bryant D.A."/>
            <person name="Tank M."/>
        </authorList>
    </citation>
    <scope>NUCLEOTIDE SEQUENCE</scope>
    <source>
        <strain evidence="4">MS-P2</strain>
    </source>
</reference>
<feature type="domain" description="RimM N-terminal" evidence="2">
    <location>
        <begin position="8"/>
        <end position="85"/>
    </location>
</feature>
<dbReference type="RefSeq" id="WP_218286551.1">
    <property type="nucleotide sequence ID" value="NZ_CP076448.1"/>
</dbReference>
<dbReference type="Pfam" id="PF24986">
    <property type="entry name" value="PRC_RimM"/>
    <property type="match status" value="1"/>
</dbReference>
<dbReference type="GO" id="GO:0005840">
    <property type="term" value="C:ribosome"/>
    <property type="evidence" value="ECO:0007669"/>
    <property type="project" value="InterPro"/>
</dbReference>
<keyword evidence="1" id="KW-0690">Ribosome biogenesis</keyword>
<evidence type="ECO:0000259" key="2">
    <source>
        <dbReference type="Pfam" id="PF01782"/>
    </source>
</evidence>
<dbReference type="InterPro" id="IPR056792">
    <property type="entry name" value="PRC_RimM"/>
</dbReference>